<keyword evidence="11" id="KW-1185">Reference proteome</keyword>
<feature type="compositionally biased region" description="Basic residues" evidence="8">
    <location>
        <begin position="61"/>
        <end position="70"/>
    </location>
</feature>
<comment type="similarity">
    <text evidence="2">Belongs to the plant rapid alkalinization factor (RALF) family.</text>
</comment>
<feature type="region of interest" description="Disordered" evidence="8">
    <location>
        <begin position="43"/>
        <end position="104"/>
    </location>
</feature>
<evidence type="ECO:0000256" key="3">
    <source>
        <dbReference type="ARBA" id="ARBA00022525"/>
    </source>
</evidence>
<accession>A0A9Q0VHN1</accession>
<evidence type="ECO:0000313" key="11">
    <source>
        <dbReference type="Proteomes" id="UP001151532"/>
    </source>
</evidence>
<comment type="subcellular location">
    <subcellularLocation>
        <location evidence="1">Secreted</location>
    </subcellularLocation>
</comment>
<protein>
    <recommendedName>
        <fullName evidence="12">Rapid ALkalinization Factor</fullName>
    </recommendedName>
</protein>
<proteinExistence type="inferred from homology"/>
<evidence type="ECO:0000256" key="1">
    <source>
        <dbReference type="ARBA" id="ARBA00004613"/>
    </source>
</evidence>
<reference evidence="10" key="2">
    <citation type="journal article" date="2023" name="Int. J. Mol. Sci.">
        <title>De Novo Assembly and Annotation of 11 Diverse Shrub Willow (Salix) Genomes Reveals Novel Gene Organization in Sex-Linked Regions.</title>
        <authorList>
            <person name="Hyden B."/>
            <person name="Feng K."/>
            <person name="Yates T.B."/>
            <person name="Jawdy S."/>
            <person name="Cereghino C."/>
            <person name="Smart L.B."/>
            <person name="Muchero W."/>
        </authorList>
    </citation>
    <scope>NUCLEOTIDE SEQUENCE</scope>
    <source>
        <tissue evidence="10">Shoot tip</tissue>
    </source>
</reference>
<gene>
    <name evidence="10" type="ORF">OIU79_029996</name>
</gene>
<evidence type="ECO:0000256" key="8">
    <source>
        <dbReference type="SAM" id="MobiDB-lite"/>
    </source>
</evidence>
<feature type="chain" id="PRO_5040199395" description="Rapid ALkalinization Factor" evidence="9">
    <location>
        <begin position="29"/>
        <end position="104"/>
    </location>
</feature>
<keyword evidence="6" id="KW-1015">Disulfide bond</keyword>
<evidence type="ECO:0008006" key="12">
    <source>
        <dbReference type="Google" id="ProtNLM"/>
    </source>
</evidence>
<keyword evidence="3" id="KW-0964">Secreted</keyword>
<organism evidence="10 11">
    <name type="scientific">Salix purpurea</name>
    <name type="common">Purple osier willow</name>
    <dbReference type="NCBI Taxonomy" id="77065"/>
    <lineage>
        <taxon>Eukaryota</taxon>
        <taxon>Viridiplantae</taxon>
        <taxon>Streptophyta</taxon>
        <taxon>Embryophyta</taxon>
        <taxon>Tracheophyta</taxon>
        <taxon>Spermatophyta</taxon>
        <taxon>Magnoliopsida</taxon>
        <taxon>eudicotyledons</taxon>
        <taxon>Gunneridae</taxon>
        <taxon>Pentapetalae</taxon>
        <taxon>rosids</taxon>
        <taxon>fabids</taxon>
        <taxon>Malpighiales</taxon>
        <taxon>Salicaceae</taxon>
        <taxon>Saliceae</taxon>
        <taxon>Salix</taxon>
    </lineage>
</organism>
<dbReference type="Proteomes" id="UP001151532">
    <property type="component" value="Chromosome 12"/>
</dbReference>
<comment type="function">
    <text evidence="7">Cell signaling peptide that may regulate plant stress, growth, and development. Mediates a rapid alkalinization of extracellular space by mediating a transient increase in the cytoplasmic Ca(2+) concentration leading to a calcium-dependent signaling events through a cell surface receptor and a concomitant activation of some intracellular mitogen-activated protein kinases.</text>
</comment>
<feature type="compositionally biased region" description="Polar residues" evidence="8">
    <location>
        <begin position="79"/>
        <end position="104"/>
    </location>
</feature>
<comment type="caution">
    <text evidence="10">The sequence shown here is derived from an EMBL/GenBank/DDBJ whole genome shotgun (WGS) entry which is preliminary data.</text>
</comment>
<dbReference type="Pfam" id="PF05498">
    <property type="entry name" value="RALF"/>
    <property type="match status" value="1"/>
</dbReference>
<reference evidence="10" key="1">
    <citation type="submission" date="2022-11" db="EMBL/GenBank/DDBJ databases">
        <authorList>
            <person name="Hyden B.L."/>
            <person name="Feng K."/>
            <person name="Yates T."/>
            <person name="Jawdy S."/>
            <person name="Smart L.B."/>
            <person name="Muchero W."/>
        </authorList>
    </citation>
    <scope>NUCLEOTIDE SEQUENCE</scope>
    <source>
        <tissue evidence="10">Shoot tip</tissue>
    </source>
</reference>
<dbReference type="PANTHER" id="PTHR34270:SF5">
    <property type="entry name" value="PROTEIN RALF-LIKE 10-RELATED"/>
    <property type="match status" value="1"/>
</dbReference>
<evidence type="ECO:0000256" key="5">
    <source>
        <dbReference type="ARBA" id="ARBA00022729"/>
    </source>
</evidence>
<dbReference type="InterPro" id="IPR008801">
    <property type="entry name" value="RALF"/>
</dbReference>
<name>A0A9Q0VHN1_SALPP</name>
<dbReference type="OrthoDB" id="853948at2759"/>
<dbReference type="PANTHER" id="PTHR34270">
    <property type="entry name" value="PROTEIN RALF-LIKE 15-RELATED"/>
    <property type="match status" value="1"/>
</dbReference>
<dbReference type="AlphaFoldDB" id="A0A9Q0VHN1"/>
<dbReference type="GO" id="GO:0040008">
    <property type="term" value="P:regulation of growth"/>
    <property type="evidence" value="ECO:0007669"/>
    <property type="project" value="UniProtKB-ARBA"/>
</dbReference>
<dbReference type="EMBL" id="JAPFFK010000008">
    <property type="protein sequence ID" value="KAJ6749015.1"/>
    <property type="molecule type" value="Genomic_DNA"/>
</dbReference>
<evidence type="ECO:0000256" key="4">
    <source>
        <dbReference type="ARBA" id="ARBA00022702"/>
    </source>
</evidence>
<evidence type="ECO:0000313" key="10">
    <source>
        <dbReference type="EMBL" id="KAJ6749015.1"/>
    </source>
</evidence>
<feature type="signal peptide" evidence="9">
    <location>
        <begin position="1"/>
        <end position="28"/>
    </location>
</feature>
<keyword evidence="4" id="KW-0372">Hormone</keyword>
<evidence type="ECO:0000256" key="9">
    <source>
        <dbReference type="SAM" id="SignalP"/>
    </source>
</evidence>
<evidence type="ECO:0000256" key="2">
    <source>
        <dbReference type="ARBA" id="ARBA00009178"/>
    </source>
</evidence>
<sequence length="104" mass="11678">MKLSNMISSWLMCLALIICVVLTSHVEAIRYINPGDLDKCNVPGHRPEDCRPPPRPPLNTPRRRCLKKERCRGGDDEQTLVSEQHGNENLPNLGSSYSPNESPN</sequence>
<keyword evidence="5 9" id="KW-0732">Signal</keyword>
<evidence type="ECO:0000256" key="7">
    <source>
        <dbReference type="ARBA" id="ARBA00037228"/>
    </source>
</evidence>
<dbReference type="GO" id="GO:0005576">
    <property type="term" value="C:extracellular region"/>
    <property type="evidence" value="ECO:0007669"/>
    <property type="project" value="UniProtKB-SubCell"/>
</dbReference>
<dbReference type="GO" id="GO:0005179">
    <property type="term" value="F:hormone activity"/>
    <property type="evidence" value="ECO:0007669"/>
    <property type="project" value="UniProtKB-KW"/>
</dbReference>
<evidence type="ECO:0000256" key="6">
    <source>
        <dbReference type="ARBA" id="ARBA00023157"/>
    </source>
</evidence>